<name>A0ABV1APD1_9FIRM</name>
<feature type="non-terminal residue" evidence="3">
    <location>
        <position position="1"/>
    </location>
</feature>
<feature type="region of interest" description="Disordered" evidence="1">
    <location>
        <begin position="75"/>
        <end position="115"/>
    </location>
</feature>
<dbReference type="PANTHER" id="PTHR32331:SF0">
    <property type="entry name" value="UPF0313 PROTEIN YGIQ"/>
    <property type="match status" value="1"/>
</dbReference>
<evidence type="ECO:0000313" key="3">
    <source>
        <dbReference type="EMBL" id="MEQ2360049.1"/>
    </source>
</evidence>
<organism evidence="3 4">
    <name type="scientific">Blautia intestinihominis</name>
    <dbReference type="NCBI Taxonomy" id="3133152"/>
    <lineage>
        <taxon>Bacteria</taxon>
        <taxon>Bacillati</taxon>
        <taxon>Bacillota</taxon>
        <taxon>Clostridia</taxon>
        <taxon>Lachnospirales</taxon>
        <taxon>Lachnospiraceae</taxon>
        <taxon>Blautia</taxon>
    </lineage>
</organism>
<keyword evidence="4" id="KW-1185">Reference proteome</keyword>
<proteinExistence type="predicted"/>
<evidence type="ECO:0000259" key="2">
    <source>
        <dbReference type="Pfam" id="PF11842"/>
    </source>
</evidence>
<dbReference type="Pfam" id="PF11842">
    <property type="entry name" value="DUF3362"/>
    <property type="match status" value="1"/>
</dbReference>
<feature type="compositionally biased region" description="Basic and acidic residues" evidence="1">
    <location>
        <begin position="75"/>
        <end position="95"/>
    </location>
</feature>
<feature type="compositionally biased region" description="Basic residues" evidence="1">
    <location>
        <begin position="102"/>
        <end position="115"/>
    </location>
</feature>
<feature type="domain" description="UPF0313" evidence="2">
    <location>
        <begin position="1"/>
        <end position="110"/>
    </location>
</feature>
<sequence>DFYPTPSTLSTCMYYTGIHPLTGEKVYIPRDPHEKAIQRALMQYKNPANRSLVLEGLKIAGRMDLVGFGPKCLLRPERDRRKESGRNPSGGDRRKPQNQGRKPAKKTIRNTHKKK</sequence>
<dbReference type="EMBL" id="JBBMEI010000094">
    <property type="protein sequence ID" value="MEQ2360049.1"/>
    <property type="molecule type" value="Genomic_DNA"/>
</dbReference>
<evidence type="ECO:0000313" key="4">
    <source>
        <dbReference type="Proteomes" id="UP001446032"/>
    </source>
</evidence>
<protein>
    <submittedName>
        <fullName evidence="3">DUF3362 domain-containing protein</fullName>
    </submittedName>
</protein>
<evidence type="ECO:0000256" key="1">
    <source>
        <dbReference type="SAM" id="MobiDB-lite"/>
    </source>
</evidence>
<dbReference type="PANTHER" id="PTHR32331">
    <property type="entry name" value="UPF0313 PROTEIN YGIQ"/>
    <property type="match status" value="1"/>
</dbReference>
<dbReference type="Proteomes" id="UP001446032">
    <property type="component" value="Unassembled WGS sequence"/>
</dbReference>
<accession>A0ABV1APD1</accession>
<reference evidence="3 4" key="1">
    <citation type="submission" date="2024-03" db="EMBL/GenBank/DDBJ databases">
        <title>Human intestinal bacterial collection.</title>
        <authorList>
            <person name="Pauvert C."/>
            <person name="Hitch T.C.A."/>
            <person name="Clavel T."/>
        </authorList>
    </citation>
    <scope>NUCLEOTIDE SEQUENCE [LARGE SCALE GENOMIC DNA]</scope>
    <source>
        <strain evidence="3 4">CLA-AA-H95</strain>
    </source>
</reference>
<dbReference type="RefSeq" id="WP_349078592.1">
    <property type="nucleotide sequence ID" value="NZ_JBBMEI010000094.1"/>
</dbReference>
<gene>
    <name evidence="3" type="ORF">WMO75_17305</name>
</gene>
<dbReference type="InterPro" id="IPR024560">
    <property type="entry name" value="UPF0313_C"/>
</dbReference>
<dbReference type="InterPro" id="IPR022946">
    <property type="entry name" value="UPF0313"/>
</dbReference>
<comment type="caution">
    <text evidence="3">The sequence shown here is derived from an EMBL/GenBank/DDBJ whole genome shotgun (WGS) entry which is preliminary data.</text>
</comment>